<protein>
    <submittedName>
        <fullName evidence="3">KRUF family protein</fullName>
    </submittedName>
</protein>
<feature type="region of interest" description="Disordered" evidence="2">
    <location>
        <begin position="681"/>
        <end position="726"/>
    </location>
</feature>
<keyword evidence="1" id="KW-0175">Coiled coil</keyword>
<dbReference type="GeneID" id="29769891"/>
<feature type="region of interest" description="Disordered" evidence="2">
    <location>
        <begin position="119"/>
        <end position="190"/>
    </location>
</feature>
<evidence type="ECO:0000256" key="1">
    <source>
        <dbReference type="SAM" id="Coils"/>
    </source>
</evidence>
<feature type="region of interest" description="Disordered" evidence="2">
    <location>
        <begin position="545"/>
        <end position="573"/>
    </location>
</feature>
<feature type="compositionally biased region" description="Low complexity" evidence="2">
    <location>
        <begin position="138"/>
        <end position="154"/>
    </location>
</feature>
<dbReference type="OrthoDB" id="10399191at2759"/>
<feature type="compositionally biased region" description="Low complexity" evidence="2">
    <location>
        <begin position="177"/>
        <end position="190"/>
    </location>
</feature>
<dbReference type="EMBL" id="KE139130">
    <property type="protein sequence ID" value="EPT24506.1"/>
    <property type="molecule type" value="Genomic_DNA"/>
</dbReference>
<keyword evidence="4" id="KW-1185">Reference proteome</keyword>
<feature type="compositionally biased region" description="Low complexity" evidence="2">
    <location>
        <begin position="322"/>
        <end position="336"/>
    </location>
</feature>
<name>S8EMU0_TOXGM</name>
<feature type="compositionally biased region" description="Polar residues" evidence="2">
    <location>
        <begin position="691"/>
        <end position="704"/>
    </location>
</feature>
<dbReference type="VEuPathDB" id="ToxoDB:TGME49_323000"/>
<dbReference type="RefSeq" id="XP_018634742.1">
    <property type="nucleotide sequence ID" value="XM_018783052.1"/>
</dbReference>
<evidence type="ECO:0000313" key="3">
    <source>
        <dbReference type="EMBL" id="EPT24506.1"/>
    </source>
</evidence>
<feature type="coiled-coil region" evidence="1">
    <location>
        <begin position="349"/>
        <end position="376"/>
    </location>
</feature>
<gene>
    <name evidence="3" type="ORF">TGME49_323000</name>
</gene>
<sequence length="843" mass="91289">MVTAAVFRQMFIALPGARVNGDLPVTQLCGKHWSAEMHMVISRGSIADAKIISIGVSGHQSKRTAGTVPNVYLYLICAAHRLQERGPPTGLHLGSECGLKRYRISNSFLGALGARAPDDGDLDKPAFQQSLAGSQSQETTSLESPASTSSTGSVPVPPVSSPTPESSDRRSHRQGIAASPRSEGGAASGRSAVGGLGLARIVTVSGRGTLTLGELAMEQFRRRAMEVREKWENEERYVRRNVGRVIVNQSSRPTLSRVQKWTACARHRFRMRSVARLREAARLESMASEIAAKLLAAGVDLSHVPGGASLTPGASDQGPRVGGDAAAPGTSSAGAPPKMAMQLYVRLGVAALRKEANELEELLANKDLNVEQLVAERMATSLTPNPPDALLHQLRNHARGVHAKQATRRRERAATLRAQADIWEGRLASGDLTQQDPDEAPPPGKQHPNQHRNRTLHKADEHRSSNIHYTRASGDVQMSAARSDAYVGYAGTFNEGCLGEKKGTCRLWGPLLRKWKTKAIPFGSVSETTSGAGCCFVFSAGRRRGRQQGQDAGEGTAATGPSAPSVSSASPMSRLEGSLRGTLLGSSVPLPGRGNVAYAKLAADKLRLEAESMLTKWGSLEVYVRGRIADRMLEENNRSPSVAEVRSWLRRARQRYYRWGAHRTQQAAELRNRAGYLDTQTPAEGDFLRSPQETPTHRPPSSTDLPGDESEGVSSGFPPRPAPRAPDLTFADLAISNLRREARIIEAAWSHGECFYVAQQAALRMVRENDPSPGPLTQREWAYNDRKVFRAEVMVQQQRARDLRDKANALEQELRTLLSSASGQVPEPLRESGSTGESPLAPL</sequence>
<feature type="region of interest" description="Disordered" evidence="2">
    <location>
        <begin position="817"/>
        <end position="843"/>
    </location>
</feature>
<feature type="region of interest" description="Disordered" evidence="2">
    <location>
        <begin position="431"/>
        <end position="473"/>
    </location>
</feature>
<dbReference type="PhylomeDB" id="S8EMU0"/>
<dbReference type="AlphaFoldDB" id="S8EMU0"/>
<feature type="compositionally biased region" description="Low complexity" evidence="2">
    <location>
        <begin position="557"/>
        <end position="573"/>
    </location>
</feature>
<reference evidence="3" key="1">
    <citation type="submission" date="2013-04" db="EMBL/GenBank/DDBJ databases">
        <authorList>
            <person name="Sibley D."/>
            <person name="Venepally P."/>
            <person name="Karamycheva S."/>
            <person name="Hadjithomas M."/>
            <person name="Khan A."/>
            <person name="Brunk B."/>
            <person name="Roos D."/>
            <person name="Caler E."/>
            <person name="Lorenzi H."/>
        </authorList>
    </citation>
    <scope>NUCLEOTIDE SEQUENCE</scope>
    <source>
        <strain evidence="3">ME49</strain>
    </source>
</reference>
<dbReference type="Proteomes" id="UP000001529">
    <property type="component" value="Unassembled WGS sequence"/>
</dbReference>
<organism evidence="3 4">
    <name type="scientific">Toxoplasma gondii (strain ATCC 50611 / Me49)</name>
    <dbReference type="NCBI Taxonomy" id="508771"/>
    <lineage>
        <taxon>Eukaryota</taxon>
        <taxon>Sar</taxon>
        <taxon>Alveolata</taxon>
        <taxon>Apicomplexa</taxon>
        <taxon>Conoidasida</taxon>
        <taxon>Coccidia</taxon>
        <taxon>Eucoccidiorida</taxon>
        <taxon>Eimeriorina</taxon>
        <taxon>Sarcocystidae</taxon>
        <taxon>Toxoplasma</taxon>
    </lineage>
</organism>
<accession>S8EMU0</accession>
<evidence type="ECO:0000313" key="4">
    <source>
        <dbReference type="Proteomes" id="UP000001529"/>
    </source>
</evidence>
<evidence type="ECO:0000256" key="2">
    <source>
        <dbReference type="SAM" id="MobiDB-lite"/>
    </source>
</evidence>
<feature type="compositionally biased region" description="Polar residues" evidence="2">
    <location>
        <begin position="127"/>
        <end position="137"/>
    </location>
</feature>
<proteinExistence type="predicted"/>
<feature type="region of interest" description="Disordered" evidence="2">
    <location>
        <begin position="308"/>
        <end position="336"/>
    </location>
</feature>